<evidence type="ECO:0000259" key="9">
    <source>
        <dbReference type="SMART" id="SM00859"/>
    </source>
</evidence>
<evidence type="ECO:0000256" key="2">
    <source>
        <dbReference type="ARBA" id="ARBA00022571"/>
    </source>
</evidence>
<comment type="function">
    <text evidence="7">Catalyzes the NADPH-dependent reduction of N-acetyl-5-glutamyl phosphate to yield N-acetyl-L-glutamate 5-semialdehyde.</text>
</comment>
<dbReference type="FunFam" id="3.30.360.10:FF:000014">
    <property type="entry name" value="N-acetyl-gamma-glutamyl-phosphate reductase"/>
    <property type="match status" value="1"/>
</dbReference>
<dbReference type="UniPathway" id="UPA00068">
    <property type="reaction ID" value="UER00108"/>
</dbReference>
<evidence type="ECO:0000256" key="7">
    <source>
        <dbReference type="HAMAP-Rule" id="MF_00150"/>
    </source>
</evidence>
<dbReference type="PANTHER" id="PTHR32338">
    <property type="entry name" value="N-ACETYL-GAMMA-GLUTAMYL-PHOSPHATE REDUCTASE, CHLOROPLASTIC-RELATED-RELATED"/>
    <property type="match status" value="1"/>
</dbReference>
<dbReference type="AlphaFoldDB" id="A0A0U9HY28"/>
<dbReference type="InterPro" id="IPR000706">
    <property type="entry name" value="AGPR_type-1"/>
</dbReference>
<comment type="subcellular location">
    <subcellularLocation>
        <location evidence="7">Cytoplasm</location>
    </subcellularLocation>
</comment>
<dbReference type="EMBL" id="BCNO01000003">
    <property type="protein sequence ID" value="GAQ95711.1"/>
    <property type="molecule type" value="Genomic_DNA"/>
</dbReference>
<protein>
    <recommendedName>
        <fullName evidence="7">N-acetyl-gamma-glutamyl-phosphate reductase</fullName>
        <shortName evidence="7">AGPR</shortName>
        <ecNumber evidence="7">1.2.1.38</ecNumber>
    </recommendedName>
    <alternativeName>
        <fullName evidence="7">N-acetyl-glutamate semialdehyde dehydrogenase</fullName>
        <shortName evidence="7">NAGSA dehydrogenase</shortName>
    </alternativeName>
</protein>
<evidence type="ECO:0000256" key="8">
    <source>
        <dbReference type="PROSITE-ProRule" id="PRU10010"/>
    </source>
</evidence>
<comment type="caution">
    <text evidence="10">The sequence shown here is derived from an EMBL/GenBank/DDBJ whole genome shotgun (WGS) entry which is preliminary data.</text>
</comment>
<dbReference type="HAMAP" id="MF_00150">
    <property type="entry name" value="ArgC_type1"/>
    <property type="match status" value="1"/>
</dbReference>
<dbReference type="GO" id="GO:0005737">
    <property type="term" value="C:cytoplasm"/>
    <property type="evidence" value="ECO:0007669"/>
    <property type="project" value="UniProtKB-SubCell"/>
</dbReference>
<dbReference type="Gene3D" id="3.40.50.720">
    <property type="entry name" value="NAD(P)-binding Rossmann-like Domain"/>
    <property type="match status" value="1"/>
</dbReference>
<evidence type="ECO:0000256" key="4">
    <source>
        <dbReference type="ARBA" id="ARBA00022857"/>
    </source>
</evidence>
<dbReference type="Gene3D" id="3.30.360.10">
    <property type="entry name" value="Dihydrodipicolinate Reductase, domain 2"/>
    <property type="match status" value="1"/>
</dbReference>
<dbReference type="InterPro" id="IPR036291">
    <property type="entry name" value="NAD(P)-bd_dom_sf"/>
</dbReference>
<dbReference type="NCBIfam" id="TIGR01850">
    <property type="entry name" value="argC"/>
    <property type="match status" value="1"/>
</dbReference>
<feature type="domain" description="Semialdehyde dehydrogenase NAD-binding" evidence="9">
    <location>
        <begin position="3"/>
        <end position="142"/>
    </location>
</feature>
<evidence type="ECO:0000313" key="11">
    <source>
        <dbReference type="Proteomes" id="UP000054976"/>
    </source>
</evidence>
<dbReference type="CDD" id="cd23934">
    <property type="entry name" value="AGPR_1_C"/>
    <property type="match status" value="1"/>
</dbReference>
<dbReference type="GO" id="GO:0003942">
    <property type="term" value="F:N-acetyl-gamma-glutamyl-phosphate reductase activity"/>
    <property type="evidence" value="ECO:0007669"/>
    <property type="project" value="UniProtKB-UniRule"/>
</dbReference>
<dbReference type="InterPro" id="IPR050085">
    <property type="entry name" value="AGPR"/>
</dbReference>
<dbReference type="SUPFAM" id="SSF55347">
    <property type="entry name" value="Glyceraldehyde-3-phosphate dehydrogenase-like, C-terminal domain"/>
    <property type="match status" value="1"/>
</dbReference>
<dbReference type="Pfam" id="PF22698">
    <property type="entry name" value="Semialdhyde_dhC_1"/>
    <property type="match status" value="1"/>
</dbReference>
<keyword evidence="7" id="KW-0963">Cytoplasm</keyword>
<keyword evidence="11" id="KW-1185">Reference proteome</keyword>
<sequence>MLRVFICGGSGYTGSELLRILALHDEIEIVGVTSEKSAGLSVSELFPAFFIYRELKFENLQIEKIKDRADVYFLALPHGKSQQVAAELIQAGKRVIDLSADFRIKDSQIYTLWYKTEHAFPHLLKEAVYGLPEIYREKIKNARLIANPGCYPTSVILPLYPFLKKGLIEGDTIVVDSKSGTSGAGRKAEVSLSYCEVNEDFRAYNVAKHRHTPEIEQELSYASERNIIIDFTTHLLPLNRGILSTIYGKLNKNITTKEALEILEEAYHSEPFVKIMPEGQVPAIKYVRGTNYCYIGATVNQRTGRIILISAIDNLVKGASGQAVQNMNIMFGIEETKALKNLALSP</sequence>
<evidence type="ECO:0000256" key="3">
    <source>
        <dbReference type="ARBA" id="ARBA00022605"/>
    </source>
</evidence>
<dbReference type="Pfam" id="PF01118">
    <property type="entry name" value="Semialdhyde_dh"/>
    <property type="match status" value="1"/>
</dbReference>
<feature type="active site" evidence="7 8">
    <location>
        <position position="150"/>
    </location>
</feature>
<dbReference type="PROSITE" id="PS01224">
    <property type="entry name" value="ARGC"/>
    <property type="match status" value="1"/>
</dbReference>
<gene>
    <name evidence="7" type="primary">argC</name>
    <name evidence="10" type="ORF">TAGGR_3187</name>
</gene>
<comment type="similarity">
    <text evidence="7">Belongs to the NAGSA dehydrogenase family. Type 1 subfamily.</text>
</comment>
<dbReference type="RefSeq" id="WP_059177137.1">
    <property type="nucleotide sequence ID" value="NZ_BCNO01000003.1"/>
</dbReference>
<dbReference type="InterPro" id="IPR000534">
    <property type="entry name" value="Semialdehyde_DH_NAD-bd"/>
</dbReference>
<dbReference type="InterPro" id="IPR058924">
    <property type="entry name" value="AGPR_dimerisation_dom"/>
</dbReference>
<dbReference type="Proteomes" id="UP000054976">
    <property type="component" value="Unassembled WGS sequence"/>
</dbReference>
<proteinExistence type="inferred from homology"/>
<keyword evidence="3 7" id="KW-0028">Amino-acid biosynthesis</keyword>
<dbReference type="EC" id="1.2.1.38" evidence="7"/>
<keyword evidence="2 7" id="KW-0055">Arginine biosynthesis</keyword>
<dbReference type="CDD" id="cd17895">
    <property type="entry name" value="AGPR_1_N"/>
    <property type="match status" value="1"/>
</dbReference>
<evidence type="ECO:0000256" key="1">
    <source>
        <dbReference type="ARBA" id="ARBA00004862"/>
    </source>
</evidence>
<keyword evidence="5 7" id="KW-0560">Oxidoreductase</keyword>
<keyword evidence="4 7" id="KW-0521">NADP</keyword>
<name>A0A0U9HY28_9BACT</name>
<dbReference type="GO" id="GO:0070401">
    <property type="term" value="F:NADP+ binding"/>
    <property type="evidence" value="ECO:0007669"/>
    <property type="project" value="InterPro"/>
</dbReference>
<dbReference type="OrthoDB" id="9801289at2"/>
<dbReference type="GO" id="GO:0051287">
    <property type="term" value="F:NAD binding"/>
    <property type="evidence" value="ECO:0007669"/>
    <property type="project" value="InterPro"/>
</dbReference>
<dbReference type="InterPro" id="IPR023013">
    <property type="entry name" value="AGPR_AS"/>
</dbReference>
<reference evidence="11" key="1">
    <citation type="submission" date="2016-01" db="EMBL/GenBank/DDBJ databases">
        <title>Draft genome sequence of Thermodesulfovibrio aggregans strain TGE-P1.</title>
        <authorList>
            <person name="Sekiguchi Y."/>
            <person name="Ohashi A."/>
            <person name="Matsuura N."/>
            <person name="Tourlousse M.D."/>
        </authorList>
    </citation>
    <scope>NUCLEOTIDE SEQUENCE [LARGE SCALE GENOMIC DNA]</scope>
    <source>
        <strain evidence="11">TGE-P1</strain>
    </source>
</reference>
<comment type="pathway">
    <text evidence="1 7">Amino-acid biosynthesis; L-arginine biosynthesis; N(2)-acetyl-L-ornithine from L-glutamate: step 3/4.</text>
</comment>
<comment type="catalytic activity">
    <reaction evidence="6 7">
        <text>N-acetyl-L-glutamate 5-semialdehyde + phosphate + NADP(+) = N-acetyl-L-glutamyl 5-phosphate + NADPH + H(+)</text>
        <dbReference type="Rhea" id="RHEA:21588"/>
        <dbReference type="ChEBI" id="CHEBI:15378"/>
        <dbReference type="ChEBI" id="CHEBI:29123"/>
        <dbReference type="ChEBI" id="CHEBI:43474"/>
        <dbReference type="ChEBI" id="CHEBI:57783"/>
        <dbReference type="ChEBI" id="CHEBI:57936"/>
        <dbReference type="ChEBI" id="CHEBI:58349"/>
        <dbReference type="EC" id="1.2.1.38"/>
    </reaction>
</comment>
<dbReference type="PANTHER" id="PTHR32338:SF10">
    <property type="entry name" value="N-ACETYL-GAMMA-GLUTAMYL-PHOSPHATE REDUCTASE, CHLOROPLASTIC-RELATED"/>
    <property type="match status" value="1"/>
</dbReference>
<evidence type="ECO:0000313" key="10">
    <source>
        <dbReference type="EMBL" id="GAQ95711.1"/>
    </source>
</evidence>
<evidence type="ECO:0000256" key="6">
    <source>
        <dbReference type="ARBA" id="ARBA00050557"/>
    </source>
</evidence>
<evidence type="ECO:0000256" key="5">
    <source>
        <dbReference type="ARBA" id="ARBA00023002"/>
    </source>
</evidence>
<dbReference type="STRING" id="86166.TAGGR_3187"/>
<organism evidence="10 11">
    <name type="scientific">Thermodesulfovibrio aggregans</name>
    <dbReference type="NCBI Taxonomy" id="86166"/>
    <lineage>
        <taxon>Bacteria</taxon>
        <taxon>Pseudomonadati</taxon>
        <taxon>Nitrospirota</taxon>
        <taxon>Thermodesulfovibrionia</taxon>
        <taxon>Thermodesulfovibrionales</taxon>
        <taxon>Thermodesulfovibrionaceae</taxon>
        <taxon>Thermodesulfovibrio</taxon>
    </lineage>
</organism>
<dbReference type="SUPFAM" id="SSF51735">
    <property type="entry name" value="NAD(P)-binding Rossmann-fold domains"/>
    <property type="match status" value="1"/>
</dbReference>
<dbReference type="SMART" id="SM00859">
    <property type="entry name" value="Semialdhyde_dh"/>
    <property type="match status" value="1"/>
</dbReference>
<accession>A0A0U9HY28</accession>
<dbReference type="GO" id="GO:0006526">
    <property type="term" value="P:L-arginine biosynthetic process"/>
    <property type="evidence" value="ECO:0007669"/>
    <property type="project" value="UniProtKB-UniRule"/>
</dbReference>